<organism evidence="1 2">
    <name type="scientific">Armillaria solidipes</name>
    <dbReference type="NCBI Taxonomy" id="1076256"/>
    <lineage>
        <taxon>Eukaryota</taxon>
        <taxon>Fungi</taxon>
        <taxon>Dikarya</taxon>
        <taxon>Basidiomycota</taxon>
        <taxon>Agaricomycotina</taxon>
        <taxon>Agaricomycetes</taxon>
        <taxon>Agaricomycetidae</taxon>
        <taxon>Agaricales</taxon>
        <taxon>Marasmiineae</taxon>
        <taxon>Physalacriaceae</taxon>
        <taxon>Armillaria</taxon>
    </lineage>
</organism>
<accession>A0A2H3C4N9</accession>
<sequence>MKTWRSQAYLHFQPLVIIVEDGKTLYKFVCKKNPSISCSHKCFEDSTRNLNNHIKVCSPHASADQDTITVFASRHLYSATCFRFKLSEWCV</sequence>
<dbReference type="STRING" id="1076256.A0A2H3C4N9"/>
<dbReference type="Proteomes" id="UP000218334">
    <property type="component" value="Unassembled WGS sequence"/>
</dbReference>
<evidence type="ECO:0000313" key="1">
    <source>
        <dbReference type="EMBL" id="PBK71777.1"/>
    </source>
</evidence>
<dbReference type="EMBL" id="KZ293423">
    <property type="protein sequence ID" value="PBK71777.1"/>
    <property type="molecule type" value="Genomic_DNA"/>
</dbReference>
<protein>
    <submittedName>
        <fullName evidence="1">Uncharacterized protein</fullName>
    </submittedName>
</protein>
<name>A0A2H3C4N9_9AGAR</name>
<dbReference type="AlphaFoldDB" id="A0A2H3C4N9"/>
<gene>
    <name evidence="1" type="ORF">ARMSODRAFT_883532</name>
</gene>
<keyword evidence="2" id="KW-1185">Reference proteome</keyword>
<reference evidence="2" key="1">
    <citation type="journal article" date="2017" name="Nat. Ecol. Evol.">
        <title>Genome expansion and lineage-specific genetic innovations in the forest pathogenic fungi Armillaria.</title>
        <authorList>
            <person name="Sipos G."/>
            <person name="Prasanna A.N."/>
            <person name="Walter M.C."/>
            <person name="O'Connor E."/>
            <person name="Balint B."/>
            <person name="Krizsan K."/>
            <person name="Kiss B."/>
            <person name="Hess J."/>
            <person name="Varga T."/>
            <person name="Slot J."/>
            <person name="Riley R."/>
            <person name="Boka B."/>
            <person name="Rigling D."/>
            <person name="Barry K."/>
            <person name="Lee J."/>
            <person name="Mihaltcheva S."/>
            <person name="LaButti K."/>
            <person name="Lipzen A."/>
            <person name="Waldron R."/>
            <person name="Moloney N.M."/>
            <person name="Sperisen C."/>
            <person name="Kredics L."/>
            <person name="Vagvoelgyi C."/>
            <person name="Patrignani A."/>
            <person name="Fitzpatrick D."/>
            <person name="Nagy I."/>
            <person name="Doyle S."/>
            <person name="Anderson J.B."/>
            <person name="Grigoriev I.V."/>
            <person name="Gueldener U."/>
            <person name="Muensterkoetter M."/>
            <person name="Nagy L.G."/>
        </authorList>
    </citation>
    <scope>NUCLEOTIDE SEQUENCE [LARGE SCALE GENOMIC DNA]</scope>
    <source>
        <strain evidence="2">28-4</strain>
    </source>
</reference>
<proteinExistence type="predicted"/>
<evidence type="ECO:0000313" key="2">
    <source>
        <dbReference type="Proteomes" id="UP000218334"/>
    </source>
</evidence>